<reference evidence="12 13" key="1">
    <citation type="submission" date="2016-05" db="EMBL/GenBank/DDBJ databases">
        <title>Paenibacillus oryzae. sp. nov., isolated from the rice root.</title>
        <authorList>
            <person name="Zhang J."/>
            <person name="Zhang X."/>
        </authorList>
    </citation>
    <scope>NUCLEOTIDE SEQUENCE [LARGE SCALE GENOMIC DNA]</scope>
    <source>
        <strain evidence="12 13">1DrF-4</strain>
    </source>
</reference>
<dbReference type="SUPFAM" id="SSF51905">
    <property type="entry name" value="FAD/NAD(P)-binding domain"/>
    <property type="match status" value="1"/>
</dbReference>
<evidence type="ECO:0000256" key="2">
    <source>
        <dbReference type="ARBA" id="ARBA00022746"/>
    </source>
</evidence>
<evidence type="ECO:0000256" key="10">
    <source>
        <dbReference type="RuleBase" id="RU362075"/>
    </source>
</evidence>
<dbReference type="AlphaFoldDB" id="A0A1A5YP72"/>
<keyword evidence="2 10" id="KW-0125">Carotenoid biosynthesis</keyword>
<evidence type="ECO:0000256" key="7">
    <source>
        <dbReference type="ARBA" id="ARBA00041900"/>
    </source>
</evidence>
<evidence type="ECO:0000256" key="3">
    <source>
        <dbReference type="ARBA" id="ARBA00023002"/>
    </source>
</evidence>
<evidence type="ECO:0000259" key="11">
    <source>
        <dbReference type="Pfam" id="PF01593"/>
    </source>
</evidence>
<dbReference type="GO" id="GO:0016117">
    <property type="term" value="P:carotenoid biosynthetic process"/>
    <property type="evidence" value="ECO:0007669"/>
    <property type="project" value="UniProtKB-KW"/>
</dbReference>
<protein>
    <recommendedName>
        <fullName evidence="6">4,4'-diaponeurosporene oxygenase</fullName>
    </recommendedName>
    <alternativeName>
        <fullName evidence="7">4,4'-diaponeurosporene oxidase</fullName>
    </alternativeName>
    <alternativeName>
        <fullName evidence="8">Carotenoid oxidase</fullName>
    </alternativeName>
</protein>
<evidence type="ECO:0000313" key="13">
    <source>
        <dbReference type="Proteomes" id="UP000092024"/>
    </source>
</evidence>
<dbReference type="PRINTS" id="PR00411">
    <property type="entry name" value="PNDRDTASEI"/>
</dbReference>
<organism evidence="12 13">
    <name type="scientific">Paenibacillus oryzae</name>
    <dbReference type="NCBI Taxonomy" id="1844972"/>
    <lineage>
        <taxon>Bacteria</taxon>
        <taxon>Bacillati</taxon>
        <taxon>Bacillota</taxon>
        <taxon>Bacilli</taxon>
        <taxon>Bacillales</taxon>
        <taxon>Paenibacillaceae</taxon>
        <taxon>Paenibacillus</taxon>
    </lineage>
</organism>
<evidence type="ECO:0000256" key="4">
    <source>
        <dbReference type="ARBA" id="ARBA00037901"/>
    </source>
</evidence>
<sequence>MKKAIVIGAGLGGLAAAIKLAHAGYRVTVLEQQATVGGKLQRVQRDGYLFDRGPSTITMRHIFESLFKSVGRSLEDYVTLYRLDSASRNLFHDGSIVDGTSDQEAMIEQLAAFSPRDAANYRSFMEESAALYRLAEEQFLNRLLAGWSDKLRPGLVGGFLKAKPFTSLNGLLRRYFSHPHTLAMFGRYATYVGSDPAKAPAIFGMLAHVELELGVYAAKGGNYEIAEAFSKLAKELGAEIVTSEKVLHIVVKRGKVTGVSTAKGDYGAELVVAGGDVLSVNRELIPANARPSMSNARIGGYEPSLSGFAMMAGVRRVYSGLRHHTVFYPSIYGGEFSDIFQRLTAPTDPAIYICHSGYSEAGMAPPGGSNLFILANAPYLSERWDWEKQREEYAAFLLTKLEERGLCGLVSSTEFAETYSPLDLQADTSAYRGAIYGISSNTPRQTFNRPSNKSNVEGLWFVGGTTHPGGGTPMVTLSGMLVADRILKNAASSS</sequence>
<dbReference type="InterPro" id="IPR036188">
    <property type="entry name" value="FAD/NAD-bd_sf"/>
</dbReference>
<comment type="pathway">
    <text evidence="4">Carotenoid biosynthesis; staphyloxanthin biosynthesis; staphyloxanthin from farnesyl diphosphate: step 3/5.</text>
</comment>
<comment type="similarity">
    <text evidence="5">Belongs to the carotenoid/retinoid oxidoreductase family. CrtP subfamily.</text>
</comment>
<proteinExistence type="inferred from homology"/>
<name>A0A1A5YP72_9BACL</name>
<gene>
    <name evidence="12" type="ORF">A7K91_19325</name>
</gene>
<evidence type="ECO:0000256" key="6">
    <source>
        <dbReference type="ARBA" id="ARBA00039159"/>
    </source>
</evidence>
<comment type="cofactor">
    <cofactor evidence="1">
        <name>FAD</name>
        <dbReference type="ChEBI" id="CHEBI:57692"/>
    </cofactor>
</comment>
<dbReference type="GO" id="GO:0016491">
    <property type="term" value="F:oxidoreductase activity"/>
    <property type="evidence" value="ECO:0007669"/>
    <property type="project" value="UniProtKB-KW"/>
</dbReference>
<dbReference type="EMBL" id="LYPA01000038">
    <property type="protein sequence ID" value="OBR67421.1"/>
    <property type="molecule type" value="Genomic_DNA"/>
</dbReference>
<dbReference type="PANTHER" id="PTHR43734:SF7">
    <property type="entry name" value="4,4'-DIAPONEUROSPORENE OXYGENASE"/>
    <property type="match status" value="1"/>
</dbReference>
<evidence type="ECO:0000256" key="9">
    <source>
        <dbReference type="ARBA" id="ARBA00048532"/>
    </source>
</evidence>
<keyword evidence="3 10" id="KW-0560">Oxidoreductase</keyword>
<evidence type="ECO:0000256" key="1">
    <source>
        <dbReference type="ARBA" id="ARBA00001974"/>
    </source>
</evidence>
<dbReference type="NCBIfam" id="TIGR02734">
    <property type="entry name" value="crtI_fam"/>
    <property type="match status" value="1"/>
</dbReference>
<dbReference type="Proteomes" id="UP000092024">
    <property type="component" value="Unassembled WGS sequence"/>
</dbReference>
<dbReference type="Pfam" id="PF01593">
    <property type="entry name" value="Amino_oxidase"/>
    <property type="match status" value="1"/>
</dbReference>
<evidence type="ECO:0000256" key="8">
    <source>
        <dbReference type="ARBA" id="ARBA00042619"/>
    </source>
</evidence>
<accession>A0A1A5YP72</accession>
<dbReference type="Gene3D" id="3.50.50.60">
    <property type="entry name" value="FAD/NAD(P)-binding domain"/>
    <property type="match status" value="2"/>
</dbReference>
<dbReference type="InterPro" id="IPR002937">
    <property type="entry name" value="Amino_oxidase"/>
</dbReference>
<dbReference type="OrthoDB" id="9814556at2"/>
<feature type="domain" description="Amine oxidase" evidence="11">
    <location>
        <begin position="11"/>
        <end position="487"/>
    </location>
</feature>
<dbReference type="PANTHER" id="PTHR43734">
    <property type="entry name" value="PHYTOENE DESATURASE"/>
    <property type="match status" value="1"/>
</dbReference>
<comment type="caution">
    <text evidence="12">The sequence shown here is derived from an EMBL/GenBank/DDBJ whole genome shotgun (WGS) entry which is preliminary data.</text>
</comment>
<dbReference type="InterPro" id="IPR014105">
    <property type="entry name" value="Carotenoid/retinoid_OxRdtase"/>
</dbReference>
<dbReference type="STRING" id="1844972.A7K91_19325"/>
<comment type="catalytic activity">
    <reaction evidence="9">
        <text>all-trans-4,4'-diaponeurosporene + 2 AH2 + 2 O2 = 4,4'-diaponeurosporenal + 2 A + 3 H2O</text>
        <dbReference type="Rhea" id="RHEA:56104"/>
        <dbReference type="ChEBI" id="CHEBI:13193"/>
        <dbReference type="ChEBI" id="CHEBI:15377"/>
        <dbReference type="ChEBI" id="CHEBI:15379"/>
        <dbReference type="ChEBI" id="CHEBI:17499"/>
        <dbReference type="ChEBI" id="CHEBI:62743"/>
        <dbReference type="ChEBI" id="CHEBI:79065"/>
    </reaction>
</comment>
<evidence type="ECO:0000313" key="12">
    <source>
        <dbReference type="EMBL" id="OBR67421.1"/>
    </source>
</evidence>
<keyword evidence="13" id="KW-1185">Reference proteome</keyword>
<evidence type="ECO:0000256" key="5">
    <source>
        <dbReference type="ARBA" id="ARBA00038194"/>
    </source>
</evidence>